<keyword evidence="4" id="KW-0378">Hydrolase</keyword>
<organism evidence="4 5">
    <name type="scientific">Pseudocalidococcus azoricus BACA0444</name>
    <dbReference type="NCBI Taxonomy" id="2918990"/>
    <lineage>
        <taxon>Bacteria</taxon>
        <taxon>Bacillati</taxon>
        <taxon>Cyanobacteriota</taxon>
        <taxon>Cyanophyceae</taxon>
        <taxon>Acaryochloridales</taxon>
        <taxon>Thermosynechococcaceae</taxon>
        <taxon>Pseudocalidococcus</taxon>
        <taxon>Pseudocalidococcus azoricus</taxon>
    </lineage>
</organism>
<dbReference type="EMBL" id="JAVMIP010000021">
    <property type="protein sequence ID" value="MDS3862105.1"/>
    <property type="molecule type" value="Genomic_DNA"/>
</dbReference>
<dbReference type="Proteomes" id="UP001268256">
    <property type="component" value="Unassembled WGS sequence"/>
</dbReference>
<dbReference type="SMART" id="SM00020">
    <property type="entry name" value="Tryp_SPc"/>
    <property type="match status" value="1"/>
</dbReference>
<dbReference type="InterPro" id="IPR050430">
    <property type="entry name" value="Peptidase_S1"/>
</dbReference>
<dbReference type="PROSITE" id="PS50240">
    <property type="entry name" value="TRYPSIN_DOM"/>
    <property type="match status" value="1"/>
</dbReference>
<dbReference type="InterPro" id="IPR018114">
    <property type="entry name" value="TRYPSIN_HIS"/>
</dbReference>
<keyword evidence="2" id="KW-1015">Disulfide bond</keyword>
<dbReference type="SUPFAM" id="SSF50494">
    <property type="entry name" value="Trypsin-like serine proteases"/>
    <property type="match status" value="1"/>
</dbReference>
<dbReference type="PRINTS" id="PR00722">
    <property type="entry name" value="CHYMOTRYPSIN"/>
</dbReference>
<evidence type="ECO:0000256" key="2">
    <source>
        <dbReference type="ARBA" id="ARBA00023157"/>
    </source>
</evidence>
<evidence type="ECO:0000313" key="4">
    <source>
        <dbReference type="EMBL" id="MDS3862105.1"/>
    </source>
</evidence>
<dbReference type="PROSITE" id="PS00134">
    <property type="entry name" value="TRYPSIN_HIS"/>
    <property type="match status" value="1"/>
</dbReference>
<accession>A0AAE4FW98</accession>
<comment type="similarity">
    <text evidence="1">Belongs to the peptidase S1 family.</text>
</comment>
<dbReference type="AlphaFoldDB" id="A0AAE4FW98"/>
<dbReference type="GO" id="GO:0006508">
    <property type="term" value="P:proteolysis"/>
    <property type="evidence" value="ECO:0007669"/>
    <property type="project" value="UniProtKB-KW"/>
</dbReference>
<dbReference type="InterPro" id="IPR009003">
    <property type="entry name" value="Peptidase_S1_PA"/>
</dbReference>
<dbReference type="InterPro" id="IPR043504">
    <property type="entry name" value="Peptidase_S1_PA_chymotrypsin"/>
</dbReference>
<keyword evidence="5" id="KW-1185">Reference proteome</keyword>
<feature type="domain" description="Peptidase S1" evidence="3">
    <location>
        <begin position="21"/>
        <end position="308"/>
    </location>
</feature>
<dbReference type="PANTHER" id="PTHR24276">
    <property type="entry name" value="POLYSERASE-RELATED"/>
    <property type="match status" value="1"/>
</dbReference>
<evidence type="ECO:0000256" key="1">
    <source>
        <dbReference type="ARBA" id="ARBA00007664"/>
    </source>
</evidence>
<dbReference type="PANTHER" id="PTHR24276:SF98">
    <property type="entry name" value="FI18310P1-RELATED"/>
    <property type="match status" value="1"/>
</dbReference>
<dbReference type="RefSeq" id="WP_322879317.1">
    <property type="nucleotide sequence ID" value="NZ_JAVMIP010000021.1"/>
</dbReference>
<dbReference type="Gene3D" id="2.40.10.10">
    <property type="entry name" value="Trypsin-like serine proteases"/>
    <property type="match status" value="1"/>
</dbReference>
<evidence type="ECO:0000313" key="5">
    <source>
        <dbReference type="Proteomes" id="UP001268256"/>
    </source>
</evidence>
<dbReference type="Pfam" id="PF00089">
    <property type="entry name" value="Trypsin"/>
    <property type="match status" value="1"/>
</dbReference>
<reference evidence="5" key="1">
    <citation type="submission" date="2023-07" db="EMBL/GenBank/DDBJ databases">
        <authorList>
            <person name="Luz R."/>
            <person name="Cordeiro R."/>
            <person name="Fonseca A."/>
            <person name="Goncalves V."/>
        </authorList>
    </citation>
    <scope>NUCLEOTIDE SEQUENCE [LARGE SCALE GENOMIC DNA]</scope>
    <source>
        <strain evidence="5">BACA0444</strain>
    </source>
</reference>
<dbReference type="GO" id="GO:0004252">
    <property type="term" value="F:serine-type endopeptidase activity"/>
    <property type="evidence" value="ECO:0007669"/>
    <property type="project" value="InterPro"/>
</dbReference>
<comment type="caution">
    <text evidence="4">The sequence shown here is derived from an EMBL/GenBank/DDBJ whole genome shotgun (WGS) entry which is preliminary data.</text>
</comment>
<dbReference type="InterPro" id="IPR001254">
    <property type="entry name" value="Trypsin_dom"/>
</dbReference>
<protein>
    <submittedName>
        <fullName evidence="4">Trypsin-like serine protease</fullName>
        <ecNumber evidence="4">3.4.21.-</ecNumber>
    </submittedName>
</protein>
<evidence type="ECO:0000259" key="3">
    <source>
        <dbReference type="PROSITE" id="PS50240"/>
    </source>
</evidence>
<name>A0AAE4FW98_9CYAN</name>
<dbReference type="InterPro" id="IPR001314">
    <property type="entry name" value="Peptidase_S1A"/>
</dbReference>
<gene>
    <name evidence="4" type="ORF">RIF25_14980</name>
</gene>
<proteinExistence type="inferred from homology"/>
<sequence length="310" mass="33267">MVSTSKLRAGLGLAVFTLVLIVGLQWPSWGIISATGQGPTRQPLALNQYTGVVYLDPVACSGSLLKGGMYVLTAAHCLNEGGTSPDENVTVVFKLPGSVEKIPVALHVVHPGWTGYTSEVGHDIALLKLKRPAPPHAEQYELYRRKDEVGQVFTKVGYGYLGTGSQGQDDSSNTATRRYAGQNRYEAVIDILRNSTESDFSELVLGSQLLFDFDSGRPTNDALGRHFPKLADAGLGEMEIGTGNGDSGGPSFIGGKIAGISSWGYSDRGFFKGNIADIDSIDDNGSFGEIFGDTRVSFYIPWLDKIMATY</sequence>
<dbReference type="EC" id="3.4.21.-" evidence="4"/>
<keyword evidence="4" id="KW-0645">Protease</keyword>